<evidence type="ECO:0000259" key="4">
    <source>
        <dbReference type="Pfam" id="PF08621"/>
    </source>
</evidence>
<sequence>MDFVGEIVEHETEAPLAPTALNATSGFPDPSKRKVSRWKQNKQQSSPKPPSTAAIAPRFEPTGNDSSSEMERINKENTDKLARMSNDEIVREQQDIMNQFDPKLLEGLLRRSKAREGAANEMASPFAHREHGHEHEHAEGYNGWIGEIKTDQGLRSISHLDKDEAAQVLGDVAHDSEKKKVTFDDSKTEIVEAEPQKQDEIAPDGYQIGEDELEEGEQQNNTVHFTKPTSEEIDLDDPQFFDKLHEKYYPDLPKETEKLSWMTTPVAAQVSTTYESISDMRFDFKGNLVQITVDDEEETETEGEERKNKGIPTYLGLHHHSENPQLAGYTLSELAHLSRSVVASQRSLSIQTLGRILHKLGLHQYNILPIPESEQDANLKEMVTHFEQMMWDLIDQLRIVDSLTEAADEKKTKNLSVRSYAIEALWLLKTGGGPPKAST</sequence>
<reference evidence="5 6" key="1">
    <citation type="submission" date="2024-03" db="EMBL/GenBank/DDBJ databases">
        <authorList>
            <person name="Brejova B."/>
        </authorList>
    </citation>
    <scope>NUCLEOTIDE SEQUENCE [LARGE SCALE GENOMIC DNA]</scope>
    <source>
        <strain evidence="5 6">CBS 14171</strain>
    </source>
</reference>
<evidence type="ECO:0000259" key="3">
    <source>
        <dbReference type="Pfam" id="PF08620"/>
    </source>
</evidence>
<name>A0ABP0ZWF8_9ASCO</name>
<comment type="similarity">
    <text evidence="1">Belongs to the RPAP1 family.</text>
</comment>
<feature type="compositionally biased region" description="Basic and acidic residues" evidence="2">
    <location>
        <begin position="69"/>
        <end position="83"/>
    </location>
</feature>
<dbReference type="Proteomes" id="UP001497383">
    <property type="component" value="Chromosome 7"/>
</dbReference>
<evidence type="ECO:0000313" key="6">
    <source>
        <dbReference type="Proteomes" id="UP001497383"/>
    </source>
</evidence>
<protein>
    <recommendedName>
        <fullName evidence="7">RNA polymerase II-associated protein RBA50</fullName>
    </recommendedName>
</protein>
<dbReference type="PANTHER" id="PTHR21483">
    <property type="entry name" value="RNA POLYMERASE II-ASSOCIATED PROTEIN 1"/>
    <property type="match status" value="1"/>
</dbReference>
<evidence type="ECO:0000256" key="1">
    <source>
        <dbReference type="ARBA" id="ARBA00009953"/>
    </source>
</evidence>
<feature type="domain" description="RPAP1 N-terminal" evidence="4">
    <location>
        <begin position="71"/>
        <end position="116"/>
    </location>
</feature>
<feature type="region of interest" description="Disordered" evidence="2">
    <location>
        <begin position="1"/>
        <end position="83"/>
    </location>
</feature>
<keyword evidence="6" id="KW-1185">Reference proteome</keyword>
<dbReference type="Pfam" id="PF08621">
    <property type="entry name" value="RPAP1_N"/>
    <property type="match status" value="1"/>
</dbReference>
<dbReference type="InterPro" id="IPR013929">
    <property type="entry name" value="RPAP1_C"/>
</dbReference>
<dbReference type="InterPro" id="IPR039913">
    <property type="entry name" value="RPAP1/Rba50"/>
</dbReference>
<proteinExistence type="inferred from homology"/>
<dbReference type="GeneID" id="92210867"/>
<evidence type="ECO:0000256" key="2">
    <source>
        <dbReference type="SAM" id="MobiDB-lite"/>
    </source>
</evidence>
<dbReference type="InterPro" id="IPR013930">
    <property type="entry name" value="RPAP1_N"/>
</dbReference>
<organism evidence="5 6">
    <name type="scientific">Lodderomyces beijingensis</name>
    <dbReference type="NCBI Taxonomy" id="1775926"/>
    <lineage>
        <taxon>Eukaryota</taxon>
        <taxon>Fungi</taxon>
        <taxon>Dikarya</taxon>
        <taxon>Ascomycota</taxon>
        <taxon>Saccharomycotina</taxon>
        <taxon>Pichiomycetes</taxon>
        <taxon>Debaryomycetaceae</taxon>
        <taxon>Candida/Lodderomyces clade</taxon>
        <taxon>Lodderomyces</taxon>
    </lineage>
</organism>
<dbReference type="Pfam" id="PF08620">
    <property type="entry name" value="RPAP1_C"/>
    <property type="match status" value="1"/>
</dbReference>
<gene>
    <name evidence="5" type="ORF">LODBEIA_P56710</name>
</gene>
<dbReference type="PANTHER" id="PTHR21483:SF18">
    <property type="entry name" value="RNA POLYMERASE II-ASSOCIATED PROTEIN 1"/>
    <property type="match status" value="1"/>
</dbReference>
<evidence type="ECO:0008006" key="7">
    <source>
        <dbReference type="Google" id="ProtNLM"/>
    </source>
</evidence>
<evidence type="ECO:0000313" key="5">
    <source>
        <dbReference type="EMBL" id="CAK9441803.1"/>
    </source>
</evidence>
<dbReference type="RefSeq" id="XP_066832609.1">
    <property type="nucleotide sequence ID" value="XM_066976029.1"/>
</dbReference>
<accession>A0ABP0ZWF8</accession>
<feature type="domain" description="RPAP1 C-terminal" evidence="3">
    <location>
        <begin position="279"/>
        <end position="360"/>
    </location>
</feature>
<dbReference type="EMBL" id="OZ022411">
    <property type="protein sequence ID" value="CAK9441803.1"/>
    <property type="molecule type" value="Genomic_DNA"/>
</dbReference>